<reference evidence="3 4" key="1">
    <citation type="submission" date="2015-07" db="EMBL/GenBank/DDBJ databases">
        <title>The genome of Pseudoloma neurophilia, a relevant intracellular parasite of the zebrafish.</title>
        <authorList>
            <person name="Ndikumana S."/>
            <person name="Pelin A."/>
            <person name="Sanders J."/>
            <person name="Corradi N."/>
        </authorList>
    </citation>
    <scope>NUCLEOTIDE SEQUENCE [LARGE SCALE GENOMIC DNA]</scope>
    <source>
        <strain evidence="3 4">MK1</strain>
    </source>
</reference>
<dbReference type="OrthoDB" id="372421at2759"/>
<dbReference type="EMBL" id="LGUB01000212">
    <property type="protein sequence ID" value="KRH93797.1"/>
    <property type="molecule type" value="Genomic_DNA"/>
</dbReference>
<dbReference type="Pfam" id="PF00773">
    <property type="entry name" value="RNB"/>
    <property type="match status" value="1"/>
</dbReference>
<dbReference type="GO" id="GO:0000175">
    <property type="term" value="F:3'-5'-RNA exonuclease activity"/>
    <property type="evidence" value="ECO:0007669"/>
    <property type="project" value="TreeGrafter"/>
</dbReference>
<dbReference type="Proteomes" id="UP000051530">
    <property type="component" value="Unassembled WGS sequence"/>
</dbReference>
<feature type="domain" description="RNB" evidence="2">
    <location>
        <begin position="418"/>
        <end position="781"/>
    </location>
</feature>
<evidence type="ECO:0000259" key="2">
    <source>
        <dbReference type="SMART" id="SM00955"/>
    </source>
</evidence>
<gene>
    <name evidence="3" type="ORF">M153_5660002828</name>
</gene>
<evidence type="ECO:0000313" key="3">
    <source>
        <dbReference type="EMBL" id="KRH93797.1"/>
    </source>
</evidence>
<dbReference type="PANTHER" id="PTHR23355:SF30">
    <property type="entry name" value="DIS3-LIKE EXONUCLEASE 1"/>
    <property type="match status" value="1"/>
</dbReference>
<protein>
    <recommendedName>
        <fullName evidence="1">DIS3-like exonuclease 1</fullName>
    </recommendedName>
</protein>
<dbReference type="SMART" id="SM00955">
    <property type="entry name" value="RNB"/>
    <property type="match status" value="1"/>
</dbReference>
<evidence type="ECO:0000256" key="1">
    <source>
        <dbReference type="ARBA" id="ARBA00016366"/>
    </source>
</evidence>
<proteinExistence type="predicted"/>
<comment type="caution">
    <text evidence="3">The sequence shown here is derived from an EMBL/GenBank/DDBJ whole genome shotgun (WGS) entry which is preliminary data.</text>
</comment>
<dbReference type="InterPro" id="IPR012340">
    <property type="entry name" value="NA-bd_OB-fold"/>
</dbReference>
<dbReference type="PANTHER" id="PTHR23355">
    <property type="entry name" value="RIBONUCLEASE"/>
    <property type="match status" value="1"/>
</dbReference>
<organism evidence="3 4">
    <name type="scientific">Pseudoloma neurophilia</name>
    <dbReference type="NCBI Taxonomy" id="146866"/>
    <lineage>
        <taxon>Eukaryota</taxon>
        <taxon>Fungi</taxon>
        <taxon>Fungi incertae sedis</taxon>
        <taxon>Microsporidia</taxon>
        <taxon>Pseudoloma</taxon>
    </lineage>
</organism>
<dbReference type="InterPro" id="IPR050180">
    <property type="entry name" value="RNR_Ribonuclease"/>
</dbReference>
<accession>A0A0R0M0X4</accession>
<name>A0A0R0M0X4_9MICR</name>
<dbReference type="GO" id="GO:0003723">
    <property type="term" value="F:RNA binding"/>
    <property type="evidence" value="ECO:0007669"/>
    <property type="project" value="InterPro"/>
</dbReference>
<dbReference type="SUPFAM" id="SSF50249">
    <property type="entry name" value="Nucleic acid-binding proteins"/>
    <property type="match status" value="2"/>
</dbReference>
<dbReference type="GO" id="GO:0006402">
    <property type="term" value="P:mRNA catabolic process"/>
    <property type="evidence" value="ECO:0007669"/>
    <property type="project" value="TreeGrafter"/>
</dbReference>
<dbReference type="InterPro" id="IPR001900">
    <property type="entry name" value="RNase_II/R"/>
</dbReference>
<dbReference type="AlphaFoldDB" id="A0A0R0M0X4"/>
<sequence>MSKTVTFRNHSYKNDTLSTNISQFYRKTIECGLDCCLQSAKKGDLWFIPTPATFGHHHIFSNAIITQSLIANLPGQISKELEHYLKNDNSVFVFQDLVCEKIPVFEGSLDKHFENILKFFQAHRPDLQFTLEPEALPEIPETFEYSEYHETENHGTFYCNHYSNGYIKANGERFDVIGLENVNRAIWGDTVYFEEIEPENHLGESFIEYDGLDGYHNWHVYSGNKNTISYDKSKGKYAKITGIKSRRVQTMVANKIDTLRTFSEQEKNTAERSSLEGFHLVKPIGDKFPPLLVTSFDENLINKYVIVSWPKHSKYPFAKQISTRQKKIQKKLPNEKIQKTIDSLFEMYNIQNEPNTNLNIETDDKNDHEIVNFKEICLLHGETLRKAGVISSKDQDVSIEENSSDYLKKNLKKINPNRLDLTGLKIVSIDPPGCTDIDDCLSISRIDYQKHENLTDEQLFSYERQVTNTKSLSKKCKRFRPQEVKNDSEQNVSHLGSEFFRVGIHIADVSSFIPANSACNQDAMSRSTTIYLNHLRLDMIPEIFSSDLCSLKNGQLRLAMSVLVDIEIYQSKEGQKLKIHDLKISESLINSHASLTYQQAEDILNDQNHPLNQNLSDLNRISIILKQQRMASGAINIDSPEIRFNPFENKLSNKKSLQSNSLIEEMMILANHLVGKFIFHNCTQWILRKHDAADLPTSSEILQIDRKSESTKNAFNKENLNENTPLSNVQLIRSMKKALYTDKFPIFHSGLSLLYYTHFTSPIRRYPDLLVHRTIKNVIFDQKNISDYDIRHLNKKSRDAQIISRECNEQFIYWEYLNKSNDLIHGKDGTFAKDTSHFTAYRSNVVKSNGQFFTLAYISELDVDCLLKGKIEKEKFKVKWIKDDYYWQNMNCLKMEEVFE</sequence>
<evidence type="ECO:0000313" key="4">
    <source>
        <dbReference type="Proteomes" id="UP000051530"/>
    </source>
</evidence>
<keyword evidence="4" id="KW-1185">Reference proteome</keyword>
<dbReference type="VEuPathDB" id="MicrosporidiaDB:M153_5660002828"/>